<dbReference type="OrthoDB" id="8771052at2"/>
<protein>
    <recommendedName>
        <fullName evidence="5">TnsA endonuclease N-terminal domain-containing protein</fullName>
    </recommendedName>
</protein>
<proteinExistence type="predicted"/>
<dbReference type="Proteomes" id="UP000078116">
    <property type="component" value="Unassembled WGS sequence"/>
</dbReference>
<dbReference type="Proteomes" id="UP000077961">
    <property type="component" value="Unassembled WGS sequence"/>
</dbReference>
<dbReference type="RefSeq" id="WP_064271362.1">
    <property type="nucleotide sequence ID" value="NZ_LXJZ01000213.1"/>
</dbReference>
<evidence type="ECO:0000313" key="1">
    <source>
        <dbReference type="EMBL" id="OAJ53583.1"/>
    </source>
</evidence>
<sequence>MAKLRFVRAIDDARPYGTHRYDVYGPKVHRRLTLFGHRALNAWLQLEFNPDVVAYCERPLFVSAFTPARPVDFWVKTTDGEHLLFCLRASESRSNAKQPDRSAILEAWAKKSGFPVRIAEPDGPVATDVLRRNQATILQHVAAGHTFVTDTMKRRALDEFETGASLLELEHRLSPVESVLARTVAFTLLHDGCLNCPTLAREEIGPHTRLVRG</sequence>
<evidence type="ECO:0008006" key="5">
    <source>
        <dbReference type="Google" id="ProtNLM"/>
    </source>
</evidence>
<evidence type="ECO:0000313" key="2">
    <source>
        <dbReference type="EMBL" id="OAJ55312.1"/>
    </source>
</evidence>
<dbReference type="EMBL" id="LXKA01000342">
    <property type="protein sequence ID" value="OAJ55312.1"/>
    <property type="molecule type" value="Genomic_DNA"/>
</dbReference>
<reference evidence="3 4" key="1">
    <citation type="submission" date="2016-04" db="EMBL/GenBank/DDBJ databases">
        <title>Reclassification of Paraburkholderia panaciterrae (Farh et al. 2015) Dobritsa &amp; Samadpour 2016 as a later homotypic synonym of Paraburkholderia ginsengiterrae (Farh et al. 2015) Dobritsa &amp; Samadpour 2016.</title>
        <authorList>
            <person name="Dobritsa A.P."/>
            <person name="Kutumbaka K."/>
            <person name="Samadpour M."/>
        </authorList>
    </citation>
    <scope>NUCLEOTIDE SEQUENCE [LARGE SCALE GENOMIC DNA]</scope>
    <source>
        <strain evidence="2 4">DCY85</strain>
        <strain evidence="1 3">DCY85-1</strain>
    </source>
</reference>
<gene>
    <name evidence="1" type="ORF">A6V36_36990</name>
    <name evidence="2" type="ORF">A6V37_33055</name>
</gene>
<accession>A0A1A9N1R0</accession>
<name>A0A1A9N1R0_9BURK</name>
<organism evidence="2 4">
    <name type="scientific">Paraburkholderia ginsengiterrae</name>
    <dbReference type="NCBI Taxonomy" id="1462993"/>
    <lineage>
        <taxon>Bacteria</taxon>
        <taxon>Pseudomonadati</taxon>
        <taxon>Pseudomonadota</taxon>
        <taxon>Betaproteobacteria</taxon>
        <taxon>Burkholderiales</taxon>
        <taxon>Burkholderiaceae</taxon>
        <taxon>Paraburkholderia</taxon>
    </lineage>
</organism>
<dbReference type="STRING" id="1462993.A6V36_36990"/>
<dbReference type="EMBL" id="LXJZ01000213">
    <property type="protein sequence ID" value="OAJ53583.1"/>
    <property type="molecule type" value="Genomic_DNA"/>
</dbReference>
<comment type="caution">
    <text evidence="2">The sequence shown here is derived from an EMBL/GenBank/DDBJ whole genome shotgun (WGS) entry which is preliminary data.</text>
</comment>
<evidence type="ECO:0000313" key="3">
    <source>
        <dbReference type="Proteomes" id="UP000077961"/>
    </source>
</evidence>
<dbReference type="AlphaFoldDB" id="A0A1A9N1R0"/>
<keyword evidence="3" id="KW-1185">Reference proteome</keyword>
<evidence type="ECO:0000313" key="4">
    <source>
        <dbReference type="Proteomes" id="UP000078116"/>
    </source>
</evidence>